<dbReference type="SUPFAM" id="SSF103481">
    <property type="entry name" value="Multidrug resistance efflux transporter EmrE"/>
    <property type="match status" value="1"/>
</dbReference>
<sequence length="297" mass="33446">MSWIFYSLLAVFVFSFVNLFDKFFVSKKFKSVYSFVFVLNVVYFIFYLAYFFVFWKTFVYSNSFLWAIASGFFYFFMWIFWFKALSGGEVSRSSAIFFTQPLFNSVLAVIFLDESLSTMKWLAVGMIVIGAIFSSIESKKTKSGFNTAYFFALLATIFASVGNTIVKHATVVLPALTVGSIGYFFTLPFYFIFLKDKGVSLEVKEKLTNLKELILIFFRGMLGFTAINLFMSAIGSGPVSLVSALNGGQPLVVLILSILASIFFPKLIKEEITEKSLAYKIVSVLLIVTGAVIISLF</sequence>
<feature type="transmembrane region" description="Helical" evidence="1">
    <location>
        <begin position="6"/>
        <end position="25"/>
    </location>
</feature>
<evidence type="ECO:0000313" key="4">
    <source>
        <dbReference type="Proteomes" id="UP000034917"/>
    </source>
</evidence>
<keyword evidence="1" id="KW-1133">Transmembrane helix</keyword>
<feature type="transmembrane region" description="Helical" evidence="1">
    <location>
        <begin position="94"/>
        <end position="112"/>
    </location>
</feature>
<feature type="domain" description="EamA" evidence="2">
    <location>
        <begin position="147"/>
        <end position="295"/>
    </location>
</feature>
<reference evidence="3 4" key="1">
    <citation type="journal article" date="2015" name="Nature">
        <title>rRNA introns, odd ribosomes, and small enigmatic genomes across a large radiation of phyla.</title>
        <authorList>
            <person name="Brown C.T."/>
            <person name="Hug L.A."/>
            <person name="Thomas B.C."/>
            <person name="Sharon I."/>
            <person name="Castelle C.J."/>
            <person name="Singh A."/>
            <person name="Wilkins M.J."/>
            <person name="Williams K.H."/>
            <person name="Banfield J.F."/>
        </authorList>
    </citation>
    <scope>NUCLEOTIDE SEQUENCE [LARGE SCALE GENOMIC DNA]</scope>
</reference>
<feature type="transmembrane region" description="Helical" evidence="1">
    <location>
        <begin position="213"/>
        <end position="235"/>
    </location>
</feature>
<dbReference type="EMBL" id="LBSV01000011">
    <property type="protein sequence ID" value="KKQ25126.1"/>
    <property type="molecule type" value="Genomic_DNA"/>
</dbReference>
<comment type="caution">
    <text evidence="3">The sequence shown here is derived from an EMBL/GenBank/DDBJ whole genome shotgun (WGS) entry which is preliminary data.</text>
</comment>
<dbReference type="GO" id="GO:0016020">
    <property type="term" value="C:membrane"/>
    <property type="evidence" value="ECO:0007669"/>
    <property type="project" value="InterPro"/>
</dbReference>
<feature type="transmembrane region" description="Helical" evidence="1">
    <location>
        <begin position="148"/>
        <end position="166"/>
    </location>
</feature>
<dbReference type="InterPro" id="IPR000620">
    <property type="entry name" value="EamA_dom"/>
</dbReference>
<gene>
    <name evidence="3" type="ORF">US40_C0011G0011</name>
</gene>
<feature type="transmembrane region" description="Helical" evidence="1">
    <location>
        <begin position="172"/>
        <end position="193"/>
    </location>
</feature>
<dbReference type="PANTHER" id="PTHR22911">
    <property type="entry name" value="ACYL-MALONYL CONDENSING ENZYME-RELATED"/>
    <property type="match status" value="1"/>
</dbReference>
<proteinExistence type="predicted"/>
<evidence type="ECO:0000313" key="3">
    <source>
        <dbReference type="EMBL" id="KKQ25126.1"/>
    </source>
</evidence>
<feature type="domain" description="EamA" evidence="2">
    <location>
        <begin position="2"/>
        <end position="135"/>
    </location>
</feature>
<dbReference type="PANTHER" id="PTHR22911:SF137">
    <property type="entry name" value="SOLUTE CARRIER FAMILY 35 MEMBER G2-RELATED"/>
    <property type="match status" value="1"/>
</dbReference>
<dbReference type="InterPro" id="IPR037185">
    <property type="entry name" value="EmrE-like"/>
</dbReference>
<dbReference type="Pfam" id="PF00892">
    <property type="entry name" value="EamA"/>
    <property type="match status" value="2"/>
</dbReference>
<dbReference type="Gene3D" id="1.10.3730.20">
    <property type="match status" value="1"/>
</dbReference>
<evidence type="ECO:0000259" key="2">
    <source>
        <dbReference type="Pfam" id="PF00892"/>
    </source>
</evidence>
<keyword evidence="1" id="KW-0472">Membrane</keyword>
<name>A0A0G0JAB1_9BACT</name>
<evidence type="ECO:0000256" key="1">
    <source>
        <dbReference type="SAM" id="Phobius"/>
    </source>
</evidence>
<protein>
    <recommendedName>
        <fullName evidence="2">EamA domain-containing protein</fullName>
    </recommendedName>
</protein>
<organism evidence="3 4">
    <name type="scientific">Candidatus Roizmanbacteria bacterium GW2011_GWC2_37_13</name>
    <dbReference type="NCBI Taxonomy" id="1618486"/>
    <lineage>
        <taxon>Bacteria</taxon>
        <taxon>Candidatus Roizmaniibacteriota</taxon>
    </lineage>
</organism>
<feature type="transmembrane region" description="Helical" evidence="1">
    <location>
        <begin position="247"/>
        <end position="265"/>
    </location>
</feature>
<dbReference type="AlphaFoldDB" id="A0A0G0JAB1"/>
<feature type="transmembrane region" description="Helical" evidence="1">
    <location>
        <begin position="64"/>
        <end position="82"/>
    </location>
</feature>
<dbReference type="Proteomes" id="UP000034917">
    <property type="component" value="Unassembled WGS sequence"/>
</dbReference>
<keyword evidence="1" id="KW-0812">Transmembrane</keyword>
<feature type="transmembrane region" description="Helical" evidence="1">
    <location>
        <begin position="118"/>
        <end position="136"/>
    </location>
</feature>
<accession>A0A0G0JAB1</accession>
<feature type="transmembrane region" description="Helical" evidence="1">
    <location>
        <begin position="277"/>
        <end position="296"/>
    </location>
</feature>
<feature type="transmembrane region" description="Helical" evidence="1">
    <location>
        <begin position="32"/>
        <end position="52"/>
    </location>
</feature>